<dbReference type="OrthoDB" id="9798693at2"/>
<evidence type="ECO:0000313" key="2">
    <source>
        <dbReference type="EMBL" id="PSL19116.1"/>
    </source>
</evidence>
<dbReference type="SUPFAM" id="SSF101898">
    <property type="entry name" value="NHL repeat"/>
    <property type="match status" value="1"/>
</dbReference>
<accession>A0A2P8FBK4</accession>
<dbReference type="RefSeq" id="WP_106608736.1">
    <property type="nucleotide sequence ID" value="NZ_PYGJ01000007.1"/>
</dbReference>
<gene>
    <name evidence="2" type="ORF">CLV88_10759</name>
</gene>
<dbReference type="Pfam" id="PF13449">
    <property type="entry name" value="Phytase-like"/>
    <property type="match status" value="1"/>
</dbReference>
<keyword evidence="3" id="KW-1185">Reference proteome</keyword>
<reference evidence="2 3" key="1">
    <citation type="submission" date="2018-03" db="EMBL/GenBank/DDBJ databases">
        <title>Genomic Encyclopedia of Archaeal and Bacterial Type Strains, Phase II (KMG-II): from individual species to whole genera.</title>
        <authorList>
            <person name="Goeker M."/>
        </authorList>
    </citation>
    <scope>NUCLEOTIDE SEQUENCE [LARGE SCALE GENOMIC DNA]</scope>
    <source>
        <strain evidence="2 3">DSM 100673</strain>
    </source>
</reference>
<dbReference type="InterPro" id="IPR027372">
    <property type="entry name" value="Phytase-like_dom"/>
</dbReference>
<dbReference type="InterPro" id="IPR014567">
    <property type="entry name" value="UCP031900"/>
</dbReference>
<proteinExistence type="predicted"/>
<evidence type="ECO:0000313" key="3">
    <source>
        <dbReference type="Proteomes" id="UP000240418"/>
    </source>
</evidence>
<organism evidence="2 3">
    <name type="scientific">Shimia abyssi</name>
    <dbReference type="NCBI Taxonomy" id="1662395"/>
    <lineage>
        <taxon>Bacteria</taxon>
        <taxon>Pseudomonadati</taxon>
        <taxon>Pseudomonadota</taxon>
        <taxon>Alphaproteobacteria</taxon>
        <taxon>Rhodobacterales</taxon>
        <taxon>Roseobacteraceae</taxon>
    </lineage>
</organism>
<dbReference type="EMBL" id="PYGJ01000007">
    <property type="protein sequence ID" value="PSL19116.1"/>
    <property type="molecule type" value="Genomic_DNA"/>
</dbReference>
<protein>
    <recommendedName>
        <fullName evidence="1">Phytase-like domain-containing protein</fullName>
    </recommendedName>
</protein>
<dbReference type="InterPro" id="IPR011042">
    <property type="entry name" value="6-blade_b-propeller_TolB-like"/>
</dbReference>
<dbReference type="Gene3D" id="2.120.10.30">
    <property type="entry name" value="TolB, C-terminal domain"/>
    <property type="match status" value="1"/>
</dbReference>
<evidence type="ECO:0000259" key="1">
    <source>
        <dbReference type="Pfam" id="PF13449"/>
    </source>
</evidence>
<dbReference type="AlphaFoldDB" id="A0A2P8FBK4"/>
<dbReference type="PIRSF" id="PIRSF031900">
    <property type="entry name" value="UCP031900"/>
    <property type="match status" value="1"/>
</dbReference>
<name>A0A2P8FBK4_9RHOB</name>
<dbReference type="Proteomes" id="UP000240418">
    <property type="component" value="Unassembled WGS sequence"/>
</dbReference>
<comment type="caution">
    <text evidence="2">The sequence shown here is derived from an EMBL/GenBank/DDBJ whole genome shotgun (WGS) entry which is preliminary data.</text>
</comment>
<sequence length="300" mass="33790">MYKRLAIALIAGAAVVGLQMGRASGPQEHAQLLSVYCWHIPSGWFGGYSGLLLSDDGVQMTTLSDRGHFIQARLVREQGVIVDIDNIETHKVLNTKGNFESRTGRRDSEGLAQRQNGEILVSFEGKHRIEAFRHPGSAATTLPKPQDLQEIRDNGGFEAIAMDKTGTIYAFPETPSATENEIRVFQLSNGRWDQRFTLPRKKQFQPVGADFGPDGRLYLLERGFNGIGFRSRVRSFDVSAKGFTDEKLLFRKGIGFHDNLEGLSVWRDEQGRLRLTMISDDNFRFLQRTEIVEYVVVKKP</sequence>
<feature type="domain" description="Phytase-like" evidence="1">
    <location>
        <begin position="44"/>
        <end position="283"/>
    </location>
</feature>